<dbReference type="GO" id="GO:0016491">
    <property type="term" value="F:oxidoreductase activity"/>
    <property type="evidence" value="ECO:0007669"/>
    <property type="project" value="UniProtKB-KW"/>
</dbReference>
<dbReference type="NCBIfam" id="NF004202">
    <property type="entry name" value="PRK05653.2-2"/>
    <property type="match status" value="1"/>
</dbReference>
<dbReference type="PRINTS" id="PR00080">
    <property type="entry name" value="SDRFAMILY"/>
</dbReference>
<sequence>MWASVVGKSVVITGATKGIGKGIARVFAQQGAKVAVIGRVLEQAEACAEEFRSNGWYAQAFYADVKNCRSLEQMAKEVNRSFGGIDVLCANAGVFPSMTIEEMSSEQWDHVMNTNAKGTFFSLQACLPFLKRAEYGRVIITSSITGPLTGYPGWAHYGASKAAQLGFMRSAAIELAPYHITVNAILPGNILTEGLQDIGTNYLERMVSSIPLKRLGSIDDIAYATLFLASKEAGYITGQTLIIDGGQTLPESLDALTY</sequence>
<dbReference type="CDD" id="cd05233">
    <property type="entry name" value="SDR_c"/>
    <property type="match status" value="1"/>
</dbReference>
<dbReference type="NCBIfam" id="NF009466">
    <property type="entry name" value="PRK12826.1-2"/>
    <property type="match status" value="1"/>
</dbReference>
<dbReference type="SMART" id="SM00822">
    <property type="entry name" value="PKS_KR"/>
    <property type="match status" value="1"/>
</dbReference>
<accession>A0A1W1WBW8</accession>
<dbReference type="Gene3D" id="3.40.50.720">
    <property type="entry name" value="NAD(P)-binding Rossmann-like Domain"/>
    <property type="match status" value="1"/>
</dbReference>
<dbReference type="PANTHER" id="PTHR42879">
    <property type="entry name" value="3-OXOACYL-(ACYL-CARRIER-PROTEIN) REDUCTASE"/>
    <property type="match status" value="1"/>
</dbReference>
<evidence type="ECO:0000256" key="2">
    <source>
        <dbReference type="ARBA" id="ARBA00023002"/>
    </source>
</evidence>
<dbReference type="RefSeq" id="WP_084661045.1">
    <property type="nucleotide sequence ID" value="NZ_FWWY01000001.1"/>
</dbReference>
<evidence type="ECO:0000313" key="5">
    <source>
        <dbReference type="EMBL" id="SMC03801.1"/>
    </source>
</evidence>
<name>A0A1W1WBW8_SULTA</name>
<organism evidence="5 6">
    <name type="scientific">Sulfobacillus thermosulfidooxidans (strain DSM 9293 / VKM B-1269 / AT-1)</name>
    <dbReference type="NCBI Taxonomy" id="929705"/>
    <lineage>
        <taxon>Bacteria</taxon>
        <taxon>Bacillati</taxon>
        <taxon>Bacillota</taxon>
        <taxon>Clostridia</taxon>
        <taxon>Eubacteriales</taxon>
        <taxon>Clostridiales Family XVII. Incertae Sedis</taxon>
        <taxon>Sulfobacillus</taxon>
    </lineage>
</organism>
<dbReference type="PANTHER" id="PTHR42879:SF2">
    <property type="entry name" value="3-OXOACYL-[ACYL-CARRIER-PROTEIN] REDUCTASE FABG"/>
    <property type="match status" value="1"/>
</dbReference>
<dbReference type="PRINTS" id="PR00081">
    <property type="entry name" value="GDHRDH"/>
</dbReference>
<dbReference type="AlphaFoldDB" id="A0A1W1WBW8"/>
<dbReference type="SUPFAM" id="SSF51735">
    <property type="entry name" value="NAD(P)-binding Rossmann-fold domains"/>
    <property type="match status" value="1"/>
</dbReference>
<dbReference type="EMBL" id="FWWY01000001">
    <property type="protein sequence ID" value="SMC03801.1"/>
    <property type="molecule type" value="Genomic_DNA"/>
</dbReference>
<keyword evidence="6" id="KW-1185">Reference proteome</keyword>
<dbReference type="NCBIfam" id="NF009468">
    <property type="entry name" value="PRK12826.1-4"/>
    <property type="match status" value="1"/>
</dbReference>
<dbReference type="FunFam" id="3.40.50.720:FF:000084">
    <property type="entry name" value="Short-chain dehydrogenase reductase"/>
    <property type="match status" value="1"/>
</dbReference>
<evidence type="ECO:0000256" key="1">
    <source>
        <dbReference type="ARBA" id="ARBA00006484"/>
    </source>
</evidence>
<proteinExistence type="inferred from homology"/>
<protein>
    <submittedName>
        <fullName evidence="5">3-oxoacyl-[acyl-carrier protein] reductase</fullName>
    </submittedName>
</protein>
<keyword evidence="2" id="KW-0560">Oxidoreductase</keyword>
<keyword evidence="3" id="KW-0753">Steroid metabolism</keyword>
<dbReference type="GO" id="GO:0008206">
    <property type="term" value="P:bile acid metabolic process"/>
    <property type="evidence" value="ECO:0007669"/>
    <property type="project" value="UniProtKB-ARBA"/>
</dbReference>
<evidence type="ECO:0000259" key="4">
    <source>
        <dbReference type="SMART" id="SM00822"/>
    </source>
</evidence>
<dbReference type="InterPro" id="IPR002347">
    <property type="entry name" value="SDR_fam"/>
</dbReference>
<dbReference type="InterPro" id="IPR050259">
    <property type="entry name" value="SDR"/>
</dbReference>
<dbReference type="OrthoDB" id="9803333at2"/>
<dbReference type="Pfam" id="PF13561">
    <property type="entry name" value="adh_short_C2"/>
    <property type="match status" value="1"/>
</dbReference>
<dbReference type="Proteomes" id="UP000192660">
    <property type="component" value="Unassembled WGS sequence"/>
</dbReference>
<feature type="domain" description="Ketoreductase" evidence="4">
    <location>
        <begin position="8"/>
        <end position="188"/>
    </location>
</feature>
<dbReference type="InterPro" id="IPR036291">
    <property type="entry name" value="NAD(P)-bd_dom_sf"/>
</dbReference>
<evidence type="ECO:0000313" key="6">
    <source>
        <dbReference type="Proteomes" id="UP000192660"/>
    </source>
</evidence>
<keyword evidence="3" id="KW-0443">Lipid metabolism</keyword>
<evidence type="ECO:0000256" key="3">
    <source>
        <dbReference type="ARBA" id="ARBA00023221"/>
    </source>
</evidence>
<dbReference type="InterPro" id="IPR057326">
    <property type="entry name" value="KR_dom"/>
</dbReference>
<gene>
    <name evidence="5" type="ORF">SAMN00768000_1282</name>
</gene>
<reference evidence="6" key="1">
    <citation type="submission" date="2017-04" db="EMBL/GenBank/DDBJ databases">
        <authorList>
            <person name="Varghese N."/>
            <person name="Submissions S."/>
        </authorList>
    </citation>
    <scope>NUCLEOTIDE SEQUENCE [LARGE SCALE GENOMIC DNA]</scope>
    <source>
        <strain evidence="6">DSM 9293</strain>
    </source>
</reference>
<comment type="similarity">
    <text evidence="1">Belongs to the short-chain dehydrogenases/reductases (SDR) family.</text>
</comment>